<feature type="domain" description="SsuA/THI5-like" evidence="1">
    <location>
        <begin position="57"/>
        <end position="266"/>
    </location>
</feature>
<reference evidence="2" key="2">
    <citation type="submission" date="2022-03" db="EMBL/GenBank/DDBJ databases">
        <authorList>
            <person name="Ryngajllo M."/>
            <person name="Jacek P."/>
            <person name="Kubiak K."/>
        </authorList>
    </citation>
    <scope>NUCLEOTIDE SEQUENCE</scope>
    <source>
        <strain evidence="2">SI1</strain>
    </source>
</reference>
<dbReference type="PANTHER" id="PTHR31528">
    <property type="entry name" value="4-AMINO-5-HYDROXYMETHYL-2-METHYLPYRIMIDINE PHOSPHATE SYNTHASE THI11-RELATED"/>
    <property type="match status" value="1"/>
</dbReference>
<dbReference type="Gene3D" id="3.40.190.10">
    <property type="entry name" value="Periplasmic binding protein-like II"/>
    <property type="match status" value="2"/>
</dbReference>
<reference evidence="2" key="1">
    <citation type="journal article" date="2021" name="Polymers (Basel)">
        <title>Highly Stretchable Bacterial Cellulose Produced by Komagataeibacter hansenii SI1.</title>
        <authorList>
            <person name="Cielecka I."/>
            <person name="Ryngajllo M."/>
            <person name="Maniukiewicz W."/>
            <person name="Bielecki S."/>
        </authorList>
    </citation>
    <scope>NUCLEOTIDE SEQUENCE</scope>
    <source>
        <strain evidence="2">SI1</strain>
    </source>
</reference>
<comment type="caution">
    <text evidence="2">The sequence shown here is derived from an EMBL/GenBank/DDBJ whole genome shotgun (WGS) entry which is preliminary data.</text>
</comment>
<dbReference type="GO" id="GO:0009228">
    <property type="term" value="P:thiamine biosynthetic process"/>
    <property type="evidence" value="ECO:0007669"/>
    <property type="project" value="InterPro"/>
</dbReference>
<dbReference type="RefSeq" id="WP_247067049.1">
    <property type="nucleotide sequence ID" value="NZ_JAIBCX010000020.1"/>
</dbReference>
<evidence type="ECO:0000313" key="2">
    <source>
        <dbReference type="EMBL" id="MCJ8354121.1"/>
    </source>
</evidence>
<protein>
    <submittedName>
        <fullName evidence="2">ABC transporter substrate-binding protein</fullName>
    </submittedName>
</protein>
<dbReference type="SUPFAM" id="SSF53850">
    <property type="entry name" value="Periplasmic binding protein-like II"/>
    <property type="match status" value="1"/>
</dbReference>
<dbReference type="PANTHER" id="PTHR31528:SF3">
    <property type="entry name" value="THIAMINE BIOSYNTHESIS PROTEIN HI_0357-RELATED"/>
    <property type="match status" value="1"/>
</dbReference>
<dbReference type="InterPro" id="IPR015168">
    <property type="entry name" value="SsuA/THI5"/>
</dbReference>
<organism evidence="2 3">
    <name type="scientific">Novacetimonas hansenii</name>
    <name type="common">Komagataeibacter hansenii</name>
    <dbReference type="NCBI Taxonomy" id="436"/>
    <lineage>
        <taxon>Bacteria</taxon>
        <taxon>Pseudomonadati</taxon>
        <taxon>Pseudomonadota</taxon>
        <taxon>Alphaproteobacteria</taxon>
        <taxon>Acetobacterales</taxon>
        <taxon>Acetobacteraceae</taxon>
        <taxon>Novacetimonas</taxon>
    </lineage>
</organism>
<name>A0AAW5EQM6_NOVHA</name>
<dbReference type="InterPro" id="IPR027939">
    <property type="entry name" value="NMT1/THI5"/>
</dbReference>
<accession>A0AAW5EQM6</accession>
<evidence type="ECO:0000259" key="1">
    <source>
        <dbReference type="Pfam" id="PF09084"/>
    </source>
</evidence>
<gene>
    <name evidence="2" type="ORF">K1W68_08990</name>
</gene>
<proteinExistence type="predicted"/>
<sequence length="345" mass="37218">MRSLPGFFPGRVREGRAMMKAILLRLACLLIMMGGIGTAHAADAPRRVNVILDWFLNADHAALLAAQYGGAFARHGLDVHLIAPADPGAAPRLVAAGQADLAVSYQTQLGMLLEQGIPLVRVGTLIDTPLNTLIAAGDVHSLADLKGKVVGVSLSGADDAMLATMLSTVGVGMGDIHQVNVNFQLEQALMSHAVDAVMGAVRTYELLDLKQKGMTVTAFFPEEHGVPLNDELVFLAARDHIRDPWVRAFMVALEEGTNTLLNHSDEILSKAIADHPELDTPLNRAAWRETLPRLAKQPALLNARRYRAFMAFQHSHGVINHEAALETYAVDPFALVADVTSRAQE</sequence>
<dbReference type="Pfam" id="PF09084">
    <property type="entry name" value="NMT1"/>
    <property type="match status" value="1"/>
</dbReference>
<evidence type="ECO:0000313" key="3">
    <source>
        <dbReference type="Proteomes" id="UP001202887"/>
    </source>
</evidence>
<dbReference type="EMBL" id="JAIBCX010000020">
    <property type="protein sequence ID" value="MCJ8354121.1"/>
    <property type="molecule type" value="Genomic_DNA"/>
</dbReference>
<dbReference type="Proteomes" id="UP001202887">
    <property type="component" value="Unassembled WGS sequence"/>
</dbReference>
<dbReference type="AlphaFoldDB" id="A0AAW5EQM6"/>